<feature type="transmembrane region" description="Helical" evidence="6">
    <location>
        <begin position="78"/>
        <end position="97"/>
    </location>
</feature>
<dbReference type="PANTHER" id="PTHR10057">
    <property type="entry name" value="PERIPHERAL-TYPE BENZODIAZEPINE RECEPTOR"/>
    <property type="match status" value="1"/>
</dbReference>
<dbReference type="AlphaFoldDB" id="A0A7V2F4A7"/>
<reference evidence="7" key="1">
    <citation type="journal article" date="2020" name="mSystems">
        <title>Genome- and Community-Level Interaction Insights into Carbon Utilization and Element Cycling Functions of Hydrothermarchaeota in Hydrothermal Sediment.</title>
        <authorList>
            <person name="Zhou Z."/>
            <person name="Liu Y."/>
            <person name="Xu W."/>
            <person name="Pan J."/>
            <person name="Luo Z.H."/>
            <person name="Li M."/>
        </authorList>
    </citation>
    <scope>NUCLEOTIDE SEQUENCE [LARGE SCALE GENOMIC DNA]</scope>
    <source>
        <strain evidence="7">SpSt-1233</strain>
    </source>
</reference>
<keyword evidence="5 6" id="KW-0472">Membrane</keyword>
<feature type="transmembrane region" description="Helical" evidence="6">
    <location>
        <begin position="48"/>
        <end position="66"/>
    </location>
</feature>
<evidence type="ECO:0000256" key="2">
    <source>
        <dbReference type="ARBA" id="ARBA00007524"/>
    </source>
</evidence>
<evidence type="ECO:0000256" key="4">
    <source>
        <dbReference type="ARBA" id="ARBA00022989"/>
    </source>
</evidence>
<proteinExistence type="inferred from homology"/>
<comment type="caution">
    <text evidence="7">The sequence shown here is derived from an EMBL/GenBank/DDBJ whole genome shotgun (WGS) entry which is preliminary data.</text>
</comment>
<sequence>MNILKLAASILVCQAAGFIGSFFTRPAIPGWYAGLEKPSFNPPNGVFAPVWTALYLLMGIALFLVWKIGFGDERVRKGMILFGIQLVLNTGWSIAFFGFESPLAGLVVIVVLWAAILATMLDFFRISRVAGALLVPYIAWVSYAAVLNLFLYTLNR</sequence>
<evidence type="ECO:0000256" key="5">
    <source>
        <dbReference type="ARBA" id="ARBA00023136"/>
    </source>
</evidence>
<comment type="subcellular location">
    <subcellularLocation>
        <location evidence="1">Membrane</location>
        <topology evidence="1">Multi-pass membrane protein</topology>
    </subcellularLocation>
</comment>
<feature type="transmembrane region" description="Helical" evidence="6">
    <location>
        <begin position="103"/>
        <end position="124"/>
    </location>
</feature>
<keyword evidence="3 6" id="KW-0812">Transmembrane</keyword>
<evidence type="ECO:0000313" key="7">
    <source>
        <dbReference type="EMBL" id="HER43711.1"/>
    </source>
</evidence>
<evidence type="ECO:0000256" key="3">
    <source>
        <dbReference type="ARBA" id="ARBA00022692"/>
    </source>
</evidence>
<dbReference type="Proteomes" id="UP000886069">
    <property type="component" value="Unassembled WGS sequence"/>
</dbReference>
<organism evidence="7">
    <name type="scientific">Eiseniibacteriota bacterium</name>
    <dbReference type="NCBI Taxonomy" id="2212470"/>
    <lineage>
        <taxon>Bacteria</taxon>
        <taxon>Candidatus Eiseniibacteriota</taxon>
    </lineage>
</organism>
<dbReference type="PIRSF" id="PIRSF005859">
    <property type="entry name" value="PBR"/>
    <property type="match status" value="1"/>
</dbReference>
<accession>A0A7V2F4A7</accession>
<dbReference type="PANTHER" id="PTHR10057:SF0">
    <property type="entry name" value="TRANSLOCATOR PROTEIN"/>
    <property type="match status" value="1"/>
</dbReference>
<dbReference type="GO" id="GO:0016020">
    <property type="term" value="C:membrane"/>
    <property type="evidence" value="ECO:0007669"/>
    <property type="project" value="UniProtKB-SubCell"/>
</dbReference>
<evidence type="ECO:0000256" key="6">
    <source>
        <dbReference type="SAM" id="Phobius"/>
    </source>
</evidence>
<dbReference type="GO" id="GO:0033013">
    <property type="term" value="P:tetrapyrrole metabolic process"/>
    <property type="evidence" value="ECO:0007669"/>
    <property type="project" value="UniProtKB-ARBA"/>
</dbReference>
<dbReference type="Pfam" id="PF03073">
    <property type="entry name" value="TspO_MBR"/>
    <property type="match status" value="1"/>
</dbReference>
<dbReference type="InterPro" id="IPR038330">
    <property type="entry name" value="TspO/MBR-related_sf"/>
</dbReference>
<dbReference type="EMBL" id="DSEC01000321">
    <property type="protein sequence ID" value="HER43711.1"/>
    <property type="molecule type" value="Genomic_DNA"/>
</dbReference>
<gene>
    <name evidence="7" type="ORF">ENO08_04550</name>
</gene>
<name>A0A7V2F4A7_UNCEI</name>
<dbReference type="InterPro" id="IPR004307">
    <property type="entry name" value="TspO_MBR"/>
</dbReference>
<evidence type="ECO:0000256" key="1">
    <source>
        <dbReference type="ARBA" id="ARBA00004141"/>
    </source>
</evidence>
<dbReference type="Gene3D" id="1.20.1260.100">
    <property type="entry name" value="TspO/MBR protein"/>
    <property type="match status" value="1"/>
</dbReference>
<comment type="similarity">
    <text evidence="2">Belongs to the TspO/BZRP family.</text>
</comment>
<dbReference type="CDD" id="cd15904">
    <property type="entry name" value="TSPO_MBR"/>
    <property type="match status" value="1"/>
</dbReference>
<feature type="transmembrane region" description="Helical" evidence="6">
    <location>
        <begin position="131"/>
        <end position="154"/>
    </location>
</feature>
<protein>
    <submittedName>
        <fullName evidence="7">Tryptophan-rich sensory protein</fullName>
    </submittedName>
</protein>
<dbReference type="FunFam" id="1.20.1260.100:FF:000001">
    <property type="entry name" value="translocator protein 2"/>
    <property type="match status" value="1"/>
</dbReference>
<keyword evidence="4 6" id="KW-1133">Transmembrane helix</keyword>